<protein>
    <recommendedName>
        <fullName evidence="2">DRBM domain-containing protein</fullName>
    </recommendedName>
</protein>
<dbReference type="PROSITE" id="PS50137">
    <property type="entry name" value="DS_RBD"/>
    <property type="match status" value="1"/>
</dbReference>
<dbReference type="OrthoDB" id="3246846at2759"/>
<evidence type="ECO:0000313" key="4">
    <source>
        <dbReference type="Proteomes" id="UP000016930"/>
    </source>
</evidence>
<accession>M2QJ41</accession>
<dbReference type="GO" id="GO:0003723">
    <property type="term" value="F:RNA binding"/>
    <property type="evidence" value="ECO:0007669"/>
    <property type="project" value="UniProtKB-UniRule"/>
</dbReference>
<dbReference type="SUPFAM" id="SSF54768">
    <property type="entry name" value="dsRNA-binding domain-like"/>
    <property type="match status" value="1"/>
</dbReference>
<dbReference type="Proteomes" id="UP000016930">
    <property type="component" value="Unassembled WGS sequence"/>
</dbReference>
<keyword evidence="4" id="KW-1185">Reference proteome</keyword>
<dbReference type="AlphaFoldDB" id="M2QJ41"/>
<keyword evidence="1" id="KW-0694">RNA-binding</keyword>
<evidence type="ECO:0000313" key="3">
    <source>
        <dbReference type="EMBL" id="EMD32130.1"/>
    </source>
</evidence>
<sequence length="81" mass="9144">MSDTRSIPANHYRMALNNYLQERGERRTMNWDVYKTGPDHMLTWHASVYIGGCLCGRFSARTRAAAMEGAARQALSAVQSH</sequence>
<dbReference type="HOGENOM" id="CLU_172700_2_0_1"/>
<dbReference type="EMBL" id="KB445813">
    <property type="protein sequence ID" value="EMD32130.1"/>
    <property type="molecule type" value="Genomic_DNA"/>
</dbReference>
<organism evidence="3 4">
    <name type="scientific">Ceriporiopsis subvermispora (strain B)</name>
    <name type="common">White-rot fungus</name>
    <name type="synonym">Gelatoporia subvermispora</name>
    <dbReference type="NCBI Taxonomy" id="914234"/>
    <lineage>
        <taxon>Eukaryota</taxon>
        <taxon>Fungi</taxon>
        <taxon>Dikarya</taxon>
        <taxon>Basidiomycota</taxon>
        <taxon>Agaricomycotina</taxon>
        <taxon>Agaricomycetes</taxon>
        <taxon>Polyporales</taxon>
        <taxon>Gelatoporiaceae</taxon>
        <taxon>Gelatoporia</taxon>
    </lineage>
</organism>
<dbReference type="InterPro" id="IPR014720">
    <property type="entry name" value="dsRBD_dom"/>
</dbReference>
<reference evidence="3 4" key="1">
    <citation type="journal article" date="2012" name="Proc. Natl. Acad. Sci. U.S.A.">
        <title>Comparative genomics of Ceriporiopsis subvermispora and Phanerochaete chrysosporium provide insight into selective ligninolysis.</title>
        <authorList>
            <person name="Fernandez-Fueyo E."/>
            <person name="Ruiz-Duenas F.J."/>
            <person name="Ferreira P."/>
            <person name="Floudas D."/>
            <person name="Hibbett D.S."/>
            <person name="Canessa P."/>
            <person name="Larrondo L.F."/>
            <person name="James T.Y."/>
            <person name="Seelenfreund D."/>
            <person name="Lobos S."/>
            <person name="Polanco R."/>
            <person name="Tello M."/>
            <person name="Honda Y."/>
            <person name="Watanabe T."/>
            <person name="Watanabe T."/>
            <person name="Ryu J.S."/>
            <person name="Kubicek C.P."/>
            <person name="Schmoll M."/>
            <person name="Gaskell J."/>
            <person name="Hammel K.E."/>
            <person name="St John F.J."/>
            <person name="Vanden Wymelenberg A."/>
            <person name="Sabat G."/>
            <person name="Splinter BonDurant S."/>
            <person name="Syed K."/>
            <person name="Yadav J.S."/>
            <person name="Doddapaneni H."/>
            <person name="Subramanian V."/>
            <person name="Lavin J.L."/>
            <person name="Oguiza J.A."/>
            <person name="Perez G."/>
            <person name="Pisabarro A.G."/>
            <person name="Ramirez L."/>
            <person name="Santoyo F."/>
            <person name="Master E."/>
            <person name="Coutinho P.M."/>
            <person name="Henrissat B."/>
            <person name="Lombard V."/>
            <person name="Magnuson J.K."/>
            <person name="Kuees U."/>
            <person name="Hori C."/>
            <person name="Igarashi K."/>
            <person name="Samejima M."/>
            <person name="Held B.W."/>
            <person name="Barry K.W."/>
            <person name="LaButti K.M."/>
            <person name="Lapidus A."/>
            <person name="Lindquist E.A."/>
            <person name="Lucas S.M."/>
            <person name="Riley R."/>
            <person name="Salamov A.A."/>
            <person name="Hoffmeister D."/>
            <person name="Schwenk D."/>
            <person name="Hadar Y."/>
            <person name="Yarden O."/>
            <person name="de Vries R.P."/>
            <person name="Wiebenga A."/>
            <person name="Stenlid J."/>
            <person name="Eastwood D."/>
            <person name="Grigoriev I.V."/>
            <person name="Berka R.M."/>
            <person name="Blanchette R.A."/>
            <person name="Kersten P."/>
            <person name="Martinez A.T."/>
            <person name="Vicuna R."/>
            <person name="Cullen D."/>
        </authorList>
    </citation>
    <scope>NUCLEOTIDE SEQUENCE [LARGE SCALE GENOMIC DNA]</scope>
    <source>
        <strain evidence="3 4">B</strain>
    </source>
</reference>
<dbReference type="Gene3D" id="3.30.160.20">
    <property type="match status" value="1"/>
</dbReference>
<gene>
    <name evidence="3" type="ORF">CERSUDRAFT_119107</name>
</gene>
<proteinExistence type="predicted"/>
<feature type="domain" description="DRBM" evidence="2">
    <location>
        <begin position="11"/>
        <end position="80"/>
    </location>
</feature>
<name>M2QJ41_CERS8</name>
<evidence type="ECO:0000256" key="1">
    <source>
        <dbReference type="PROSITE-ProRule" id="PRU00266"/>
    </source>
</evidence>
<evidence type="ECO:0000259" key="2">
    <source>
        <dbReference type="PROSITE" id="PS50137"/>
    </source>
</evidence>